<keyword evidence="1" id="KW-1133">Transmembrane helix</keyword>
<keyword evidence="1" id="KW-0472">Membrane</keyword>
<feature type="transmembrane region" description="Helical" evidence="1">
    <location>
        <begin position="130"/>
        <end position="156"/>
    </location>
</feature>
<feature type="transmembrane region" description="Helical" evidence="1">
    <location>
        <begin position="25"/>
        <end position="44"/>
    </location>
</feature>
<gene>
    <name evidence="2" type="primary">yteU_3</name>
    <name evidence="2" type="ORF">MACH08_30100</name>
</gene>
<evidence type="ECO:0000256" key="1">
    <source>
        <dbReference type="SAM" id="Phobius"/>
    </source>
</evidence>
<proteinExistence type="predicted"/>
<sequence>MRESGLMGNIYTICEWIMRFSVTNLLWILFNIPLVFIGLSLLFINSIQDAIILTPFLLLCFPFCLFPATSAMFALVRDWIINQEKASILGTFWGYYKENYKQSMQAGIIFALLWFIWAVDYFYFQQENIVLMFVFLIMGVILYVFTLLFFSVIVHYNLDLKTLLKKAFILTVGSPVLFFSIIIVTGIILLVSIQNLPIIIPFFTGSLIAFITFSAFYRFFLRVKEEGK</sequence>
<evidence type="ECO:0000313" key="2">
    <source>
        <dbReference type="EMBL" id="GLO67226.1"/>
    </source>
</evidence>
<keyword evidence="3" id="KW-1185">Reference proteome</keyword>
<feature type="transmembrane region" description="Helical" evidence="1">
    <location>
        <begin position="50"/>
        <end position="76"/>
    </location>
</feature>
<dbReference type="Pfam" id="PF04854">
    <property type="entry name" value="DUF624"/>
    <property type="match status" value="1"/>
</dbReference>
<feature type="transmembrane region" description="Helical" evidence="1">
    <location>
        <begin position="168"/>
        <end position="192"/>
    </location>
</feature>
<comment type="caution">
    <text evidence="2">The sequence shown here is derived from an EMBL/GenBank/DDBJ whole genome shotgun (WGS) entry which is preliminary data.</text>
</comment>
<dbReference type="EMBL" id="BSKO01000001">
    <property type="protein sequence ID" value="GLO67226.1"/>
    <property type="molecule type" value="Genomic_DNA"/>
</dbReference>
<reference evidence="2 3" key="1">
    <citation type="submission" date="2023-02" db="EMBL/GenBank/DDBJ databases">
        <title>Oceanobacillus kimchii IFOP_LL358 isolated form Alexandrium catenella lab strain.</title>
        <authorList>
            <person name="Gajardo G."/>
            <person name="Ueki S."/>
            <person name="Maruyama F."/>
        </authorList>
    </citation>
    <scope>NUCLEOTIDE SEQUENCE [LARGE SCALE GENOMIC DNA]</scope>
    <source>
        <strain evidence="2 3">IFOP_LL358</strain>
    </source>
</reference>
<accession>A0ABQ5TN83</accession>
<name>A0ABQ5TN83_9BACI</name>
<evidence type="ECO:0000313" key="3">
    <source>
        <dbReference type="Proteomes" id="UP001275436"/>
    </source>
</evidence>
<keyword evidence="1" id="KW-0812">Transmembrane</keyword>
<dbReference type="InterPro" id="IPR006938">
    <property type="entry name" value="DUF624"/>
</dbReference>
<organism evidence="2 3">
    <name type="scientific">Oceanobacillus kimchii</name>
    <dbReference type="NCBI Taxonomy" id="746691"/>
    <lineage>
        <taxon>Bacteria</taxon>
        <taxon>Bacillati</taxon>
        <taxon>Bacillota</taxon>
        <taxon>Bacilli</taxon>
        <taxon>Bacillales</taxon>
        <taxon>Bacillaceae</taxon>
        <taxon>Oceanobacillus</taxon>
    </lineage>
</organism>
<feature type="transmembrane region" description="Helical" evidence="1">
    <location>
        <begin position="198"/>
        <end position="220"/>
    </location>
</feature>
<dbReference type="Proteomes" id="UP001275436">
    <property type="component" value="Unassembled WGS sequence"/>
</dbReference>
<protein>
    <recommendedName>
        <fullName evidence="4">DUF624 domain-containing protein</fullName>
    </recommendedName>
</protein>
<evidence type="ECO:0008006" key="4">
    <source>
        <dbReference type="Google" id="ProtNLM"/>
    </source>
</evidence>
<feature type="transmembrane region" description="Helical" evidence="1">
    <location>
        <begin position="106"/>
        <end position="124"/>
    </location>
</feature>
<dbReference type="RefSeq" id="WP_317958260.1">
    <property type="nucleotide sequence ID" value="NZ_BSKO01000001.1"/>
</dbReference>